<sequence>MLRSVLLLICFSVCLSVSAQDNIKPKAVLNHQALYVVDLQKAGDFYKNIIGLEQIDEPFKIGKHIWLKTGPHTSLHLIKGAEAKKEYYKNHHICFSVPSLDAFIKILKEKKIEWEDAAGKKALLRQDQTASNNYGYRIPTDIGWK</sequence>
<dbReference type="Gene3D" id="3.10.180.10">
    <property type="entry name" value="2,3-Dihydroxybiphenyl 1,2-Dioxygenase, domain 1"/>
    <property type="match status" value="1"/>
</dbReference>
<name>A0ABS9SFL4_9BACT</name>
<dbReference type="PROSITE" id="PS51819">
    <property type="entry name" value="VOC"/>
    <property type="match status" value="1"/>
</dbReference>
<dbReference type="EMBL" id="JAKWBL010000001">
    <property type="protein sequence ID" value="MCH5596974.1"/>
    <property type="molecule type" value="Genomic_DNA"/>
</dbReference>
<evidence type="ECO:0000256" key="1">
    <source>
        <dbReference type="SAM" id="SignalP"/>
    </source>
</evidence>
<feature type="signal peptide" evidence="1">
    <location>
        <begin position="1"/>
        <end position="19"/>
    </location>
</feature>
<dbReference type="PANTHER" id="PTHR47802:SF1">
    <property type="entry name" value="GLYOXALASE FAMILY PROTEIN, EXPRESSED"/>
    <property type="match status" value="1"/>
</dbReference>
<evidence type="ECO:0000313" key="3">
    <source>
        <dbReference type="EMBL" id="MCH5596974.1"/>
    </source>
</evidence>
<keyword evidence="4" id="KW-1185">Reference proteome</keyword>
<reference evidence="3 4" key="1">
    <citation type="submission" date="2022-02" db="EMBL/GenBank/DDBJ databases">
        <authorList>
            <person name="Min J."/>
        </authorList>
    </citation>
    <scope>NUCLEOTIDE SEQUENCE [LARGE SCALE GENOMIC DNA]</scope>
    <source>
        <strain evidence="3 4">GR10-1</strain>
    </source>
</reference>
<dbReference type="InterPro" id="IPR004360">
    <property type="entry name" value="Glyas_Fos-R_dOase_dom"/>
</dbReference>
<dbReference type="Pfam" id="PF00903">
    <property type="entry name" value="Glyoxalase"/>
    <property type="match status" value="1"/>
</dbReference>
<dbReference type="Proteomes" id="UP001202248">
    <property type="component" value="Unassembled WGS sequence"/>
</dbReference>
<organism evidence="3 4">
    <name type="scientific">Niabella ginsengisoli</name>
    <dbReference type="NCBI Taxonomy" id="522298"/>
    <lineage>
        <taxon>Bacteria</taxon>
        <taxon>Pseudomonadati</taxon>
        <taxon>Bacteroidota</taxon>
        <taxon>Chitinophagia</taxon>
        <taxon>Chitinophagales</taxon>
        <taxon>Chitinophagaceae</taxon>
        <taxon>Niabella</taxon>
    </lineage>
</organism>
<feature type="domain" description="VOC" evidence="2">
    <location>
        <begin position="28"/>
        <end position="145"/>
    </location>
</feature>
<dbReference type="RefSeq" id="WP_240826387.1">
    <property type="nucleotide sequence ID" value="NZ_JAKWBL010000001.1"/>
</dbReference>
<dbReference type="InterPro" id="IPR029068">
    <property type="entry name" value="Glyas_Bleomycin-R_OHBP_Dase"/>
</dbReference>
<accession>A0ABS9SFL4</accession>
<evidence type="ECO:0000313" key="4">
    <source>
        <dbReference type="Proteomes" id="UP001202248"/>
    </source>
</evidence>
<proteinExistence type="predicted"/>
<dbReference type="InterPro" id="IPR037523">
    <property type="entry name" value="VOC_core"/>
</dbReference>
<comment type="caution">
    <text evidence="3">The sequence shown here is derived from an EMBL/GenBank/DDBJ whole genome shotgun (WGS) entry which is preliminary data.</text>
</comment>
<dbReference type="PANTHER" id="PTHR47802">
    <property type="entry name" value="GLYOXALASE FAMILY PROTEIN, EXPRESSED"/>
    <property type="match status" value="1"/>
</dbReference>
<feature type="chain" id="PRO_5047331923" evidence="1">
    <location>
        <begin position="20"/>
        <end position="145"/>
    </location>
</feature>
<evidence type="ECO:0000259" key="2">
    <source>
        <dbReference type="PROSITE" id="PS51819"/>
    </source>
</evidence>
<gene>
    <name evidence="3" type="ORF">MKP09_03075</name>
</gene>
<dbReference type="SUPFAM" id="SSF54593">
    <property type="entry name" value="Glyoxalase/Bleomycin resistance protein/Dihydroxybiphenyl dioxygenase"/>
    <property type="match status" value="1"/>
</dbReference>
<protein>
    <submittedName>
        <fullName evidence="3">VOC family protein</fullName>
    </submittedName>
</protein>
<keyword evidence="1" id="KW-0732">Signal</keyword>